<dbReference type="AlphaFoldDB" id="A0A2K5AQL5"/>
<dbReference type="GO" id="GO:0030001">
    <property type="term" value="P:metal ion transport"/>
    <property type="evidence" value="ECO:0007669"/>
    <property type="project" value="InterPro"/>
</dbReference>
<accession>A0A2K5AQL5</accession>
<dbReference type="GO" id="GO:0046872">
    <property type="term" value="F:metal ion binding"/>
    <property type="evidence" value="ECO:0007669"/>
    <property type="project" value="InterPro"/>
</dbReference>
<dbReference type="PANTHER" id="PTHR42953">
    <property type="entry name" value="HIGH-AFFINITY ZINC UPTAKE SYSTEM PROTEIN ZNUA-RELATED"/>
    <property type="match status" value="1"/>
</dbReference>
<dbReference type="EMBL" id="LT981265">
    <property type="protein sequence ID" value="SPC33904.1"/>
    <property type="molecule type" value="Genomic_DNA"/>
</dbReference>
<dbReference type="Proteomes" id="UP000236248">
    <property type="component" value="Chromosome NCAV"/>
</dbReference>
<dbReference type="PANTHER" id="PTHR42953:SF3">
    <property type="entry name" value="HIGH-AFFINITY ZINC UPTAKE SYSTEM PROTEIN ZNUA"/>
    <property type="match status" value="1"/>
</dbReference>
<protein>
    <submittedName>
        <fullName evidence="4">Putative High-affinity zinc uptake system binding-protein ZnuA</fullName>
    </submittedName>
</protein>
<evidence type="ECO:0000256" key="3">
    <source>
        <dbReference type="ARBA" id="ARBA00022729"/>
    </source>
</evidence>
<keyword evidence="3" id="KW-0732">Signal</keyword>
<keyword evidence="2" id="KW-0813">Transport</keyword>
<organism evidence="4 5">
    <name type="scientific">Candidatus Nitrosocaldus cavascurensis</name>
    <dbReference type="NCBI Taxonomy" id="2058097"/>
    <lineage>
        <taxon>Archaea</taxon>
        <taxon>Nitrososphaerota</taxon>
        <taxon>Nitrososphaeria</taxon>
        <taxon>Candidatus Nitrosocaldales</taxon>
        <taxon>Candidatus Nitrosocaldaceae</taxon>
        <taxon>Candidatus Nitrosocaldus</taxon>
    </lineage>
</organism>
<dbReference type="GeneID" id="41594787"/>
<gene>
    <name evidence="4" type="ORF">NCAV_0723</name>
</gene>
<sequence length="326" mass="36552">MGIDNKKVVIGAIASTVVIVLASVVAITLQGSNNNNSTSSDVTLPTSENVSRDQLLQDANKGKRLKIMTTFYPLYEFAKAVVGDRADVDLLIPSGLEPHDWEPSARDLERLKDYQILIYNSAIFEPYIDKVKGLGYDLKMVEAASGMVLDQDPHVWLDPILAKEQVRIIRDAIASMDSDEGNSRYYDENARAYTARLDELHVKFEEGLRDCGRREFITLHSAYNYLVSRYGLKQITITGIEPEHDIPAGKIREIVDLAKRHGIDVVYAEEGIDDRLVRALAEEINAKVLTLSPIEVLDEEDLEEGKTYIAKMEENLENLRLGLGCR</sequence>
<name>A0A2K5AQL5_9ARCH</name>
<dbReference type="SUPFAM" id="SSF53807">
    <property type="entry name" value="Helical backbone' metal receptor"/>
    <property type="match status" value="1"/>
</dbReference>
<dbReference type="KEGG" id="ncv:NCAV_0723"/>
<evidence type="ECO:0000313" key="5">
    <source>
        <dbReference type="Proteomes" id="UP000236248"/>
    </source>
</evidence>
<dbReference type="Gene3D" id="3.40.50.1980">
    <property type="entry name" value="Nitrogenase molybdenum iron protein domain"/>
    <property type="match status" value="2"/>
</dbReference>
<dbReference type="PRINTS" id="PR00690">
    <property type="entry name" value="ADHESNFAMILY"/>
</dbReference>
<dbReference type="InterPro" id="IPR006127">
    <property type="entry name" value="ZnuA-like"/>
</dbReference>
<evidence type="ECO:0000313" key="4">
    <source>
        <dbReference type="EMBL" id="SPC33904.1"/>
    </source>
</evidence>
<comment type="similarity">
    <text evidence="1">Belongs to the bacterial solute-binding protein 9 family.</text>
</comment>
<dbReference type="Pfam" id="PF01297">
    <property type="entry name" value="ZnuA"/>
    <property type="match status" value="1"/>
</dbReference>
<dbReference type="InterPro" id="IPR050492">
    <property type="entry name" value="Bact_metal-bind_prot9"/>
</dbReference>
<dbReference type="InterPro" id="IPR006128">
    <property type="entry name" value="Lipoprotein_PsaA-like"/>
</dbReference>
<dbReference type="InterPro" id="IPR006129">
    <property type="entry name" value="AdhesinB"/>
</dbReference>
<proteinExistence type="inferred from homology"/>
<dbReference type="PRINTS" id="PR00691">
    <property type="entry name" value="ADHESINB"/>
</dbReference>
<reference evidence="5" key="1">
    <citation type="submission" date="2018-01" db="EMBL/GenBank/DDBJ databases">
        <authorList>
            <person name="Kerou L M."/>
        </authorList>
    </citation>
    <scope>NUCLEOTIDE SEQUENCE [LARGE SCALE GENOMIC DNA]</scope>
    <source>
        <strain evidence="5">SCU2</strain>
    </source>
</reference>
<evidence type="ECO:0000256" key="1">
    <source>
        <dbReference type="ARBA" id="ARBA00011028"/>
    </source>
</evidence>
<evidence type="ECO:0000256" key="2">
    <source>
        <dbReference type="ARBA" id="ARBA00022448"/>
    </source>
</evidence>
<keyword evidence="5" id="KW-1185">Reference proteome</keyword>
<dbReference type="GO" id="GO:0007155">
    <property type="term" value="P:cell adhesion"/>
    <property type="evidence" value="ECO:0007669"/>
    <property type="project" value="InterPro"/>
</dbReference>
<dbReference type="RefSeq" id="WP_103287317.1">
    <property type="nucleotide sequence ID" value="NZ_LT981265.1"/>
</dbReference>